<feature type="compositionally biased region" description="Basic and acidic residues" evidence="8">
    <location>
        <begin position="195"/>
        <end position="209"/>
    </location>
</feature>
<dbReference type="PANTHER" id="PTHR30461:SF2">
    <property type="entry name" value="SERINE RECOMBINASE PINE-RELATED"/>
    <property type="match status" value="1"/>
</dbReference>
<dbReference type="Gene3D" id="1.10.10.60">
    <property type="entry name" value="Homeodomain-like"/>
    <property type="match status" value="1"/>
</dbReference>
<evidence type="ECO:0000256" key="2">
    <source>
        <dbReference type="ARBA" id="ARBA00022908"/>
    </source>
</evidence>
<dbReference type="Gene3D" id="3.40.50.1390">
    <property type="entry name" value="Resolvase, N-terminal catalytic domain"/>
    <property type="match status" value="1"/>
</dbReference>
<evidence type="ECO:0000256" key="1">
    <source>
        <dbReference type="ARBA" id="ARBA00009913"/>
    </source>
</evidence>
<dbReference type="Pfam" id="PF00239">
    <property type="entry name" value="Resolvase"/>
    <property type="match status" value="1"/>
</dbReference>
<evidence type="ECO:0000256" key="3">
    <source>
        <dbReference type="ARBA" id="ARBA00023100"/>
    </source>
</evidence>
<dbReference type="InterPro" id="IPR006119">
    <property type="entry name" value="Resolv_N"/>
</dbReference>
<organism evidence="10 11">
    <name type="scientific">Burkholderia cepacia</name>
    <name type="common">Pseudomonas cepacia</name>
    <dbReference type="NCBI Taxonomy" id="292"/>
    <lineage>
        <taxon>Bacteria</taxon>
        <taxon>Pseudomonadati</taxon>
        <taxon>Pseudomonadota</taxon>
        <taxon>Betaproteobacteria</taxon>
        <taxon>Burkholderiales</taxon>
        <taxon>Burkholderiaceae</taxon>
        <taxon>Burkholderia</taxon>
        <taxon>Burkholderia cepacia complex</taxon>
    </lineage>
</organism>
<dbReference type="AlphaFoldDB" id="A0A2S8IYU7"/>
<evidence type="ECO:0000259" key="9">
    <source>
        <dbReference type="PROSITE" id="PS51736"/>
    </source>
</evidence>
<accession>A0A2S8IYU7</accession>
<evidence type="ECO:0000256" key="4">
    <source>
        <dbReference type="ARBA" id="ARBA00023125"/>
    </source>
</evidence>
<evidence type="ECO:0000256" key="5">
    <source>
        <dbReference type="ARBA" id="ARBA00023172"/>
    </source>
</evidence>
<comment type="caution">
    <text evidence="10">The sequence shown here is derived from an EMBL/GenBank/DDBJ whole genome shotgun (WGS) entry which is preliminary data.</text>
</comment>
<keyword evidence="2" id="KW-0229">DNA integration</keyword>
<dbReference type="GO" id="GO:0000150">
    <property type="term" value="F:DNA strand exchange activity"/>
    <property type="evidence" value="ECO:0007669"/>
    <property type="project" value="UniProtKB-KW"/>
</dbReference>
<evidence type="ECO:0000256" key="6">
    <source>
        <dbReference type="PIRSR" id="PIRSR606118-50"/>
    </source>
</evidence>
<dbReference type="FunFam" id="3.40.50.1390:FF:000001">
    <property type="entry name" value="DNA recombinase"/>
    <property type="match status" value="1"/>
</dbReference>
<feature type="compositionally biased region" description="Low complexity" evidence="8">
    <location>
        <begin position="210"/>
        <end position="222"/>
    </location>
</feature>
<evidence type="ECO:0000313" key="10">
    <source>
        <dbReference type="EMBL" id="PQP19974.1"/>
    </source>
</evidence>
<protein>
    <submittedName>
        <fullName evidence="10">DNA resolvase</fullName>
    </submittedName>
</protein>
<dbReference type="InterPro" id="IPR036162">
    <property type="entry name" value="Resolvase-like_N_sf"/>
</dbReference>
<evidence type="ECO:0000256" key="7">
    <source>
        <dbReference type="PROSITE-ProRule" id="PRU10137"/>
    </source>
</evidence>
<dbReference type="SUPFAM" id="SSF53041">
    <property type="entry name" value="Resolvase-like"/>
    <property type="match status" value="1"/>
</dbReference>
<gene>
    <name evidence="10" type="ORF">C5615_08855</name>
</gene>
<keyword evidence="5" id="KW-0233">DNA recombination</keyword>
<dbReference type="SMART" id="SM00857">
    <property type="entry name" value="Resolvase"/>
    <property type="match status" value="1"/>
</dbReference>
<feature type="region of interest" description="Disordered" evidence="8">
    <location>
        <begin position="193"/>
        <end position="229"/>
    </location>
</feature>
<dbReference type="PROSITE" id="PS00397">
    <property type="entry name" value="RECOMBINASES_1"/>
    <property type="match status" value="1"/>
</dbReference>
<dbReference type="RefSeq" id="WP_105390422.1">
    <property type="nucleotide sequence ID" value="NZ_PUIQ01000008.1"/>
</dbReference>
<keyword evidence="4" id="KW-0238">DNA-binding</keyword>
<comment type="similarity">
    <text evidence="1">Belongs to the site-specific recombinase resolvase family.</text>
</comment>
<name>A0A2S8IYU7_BURCE</name>
<dbReference type="PROSITE" id="PS51736">
    <property type="entry name" value="RECOMBINASES_3"/>
    <property type="match status" value="1"/>
</dbReference>
<evidence type="ECO:0000313" key="11">
    <source>
        <dbReference type="Proteomes" id="UP000238206"/>
    </source>
</evidence>
<sequence>MRIGYARVSTEEQNLDLQLTALEAAGCDRVITDHGMSGARFDRPGLQEVLALAQSDDTIVVWRLDRLGRSLSHLVETMNSFRARGIHFASLNESIDTGTSTGMFMFHIIAALAEFERALITERTRAGIAAARSRGQRMGRPPALDSHQIEQARDLLRSLPEADVAAHFHIQCRTLRRLVRELAVRPNPLVSAPVEIDRNEAERPERANDTEAAPESTSSSPSNGRVPGQ</sequence>
<reference evidence="10 11" key="1">
    <citation type="submission" date="2018-02" db="EMBL/GenBank/DDBJ databases">
        <title>Draft genome sequencing of Burkholderia cepacia Y14-15.</title>
        <authorList>
            <person name="Zheng B.-X."/>
        </authorList>
    </citation>
    <scope>NUCLEOTIDE SEQUENCE [LARGE SCALE GENOMIC DNA]</scope>
    <source>
        <strain evidence="10 11">Y14-15</strain>
    </source>
</reference>
<dbReference type="CDD" id="cd03768">
    <property type="entry name" value="SR_ResInv"/>
    <property type="match status" value="1"/>
</dbReference>
<feature type="active site" description="O-(5'-phospho-DNA)-serine intermediate" evidence="6 7">
    <location>
        <position position="9"/>
    </location>
</feature>
<dbReference type="GO" id="GO:0003677">
    <property type="term" value="F:DNA binding"/>
    <property type="evidence" value="ECO:0007669"/>
    <property type="project" value="UniProtKB-KW"/>
</dbReference>
<dbReference type="InterPro" id="IPR006118">
    <property type="entry name" value="Recombinase_CS"/>
</dbReference>
<dbReference type="Proteomes" id="UP000238206">
    <property type="component" value="Unassembled WGS sequence"/>
</dbReference>
<dbReference type="PANTHER" id="PTHR30461">
    <property type="entry name" value="DNA-INVERTASE FROM LAMBDOID PROPHAGE"/>
    <property type="match status" value="1"/>
</dbReference>
<evidence type="ECO:0000256" key="8">
    <source>
        <dbReference type="SAM" id="MobiDB-lite"/>
    </source>
</evidence>
<dbReference type="EMBL" id="PUIQ01000008">
    <property type="protein sequence ID" value="PQP19974.1"/>
    <property type="molecule type" value="Genomic_DNA"/>
</dbReference>
<keyword evidence="3" id="KW-0230">DNA invertase</keyword>
<dbReference type="InterPro" id="IPR050639">
    <property type="entry name" value="SSR_resolvase"/>
</dbReference>
<dbReference type="GO" id="GO:0015074">
    <property type="term" value="P:DNA integration"/>
    <property type="evidence" value="ECO:0007669"/>
    <property type="project" value="UniProtKB-KW"/>
</dbReference>
<feature type="domain" description="Resolvase/invertase-type recombinase catalytic" evidence="9">
    <location>
        <begin position="1"/>
        <end position="135"/>
    </location>
</feature>
<proteinExistence type="inferred from homology"/>